<keyword evidence="2" id="KW-1185">Reference proteome</keyword>
<dbReference type="AlphaFoldDB" id="A0A9P6E692"/>
<sequence length="100" mass="10543">MTSSDCTLFSTTLAASCTSSAILSTSCAAWAITSRTIERRSMNARRNMGDVRVVVSRVRSAERRVLKSNLICAGVGTSSITAEAPSWAVVTTELVARSAA</sequence>
<evidence type="ECO:0000313" key="2">
    <source>
        <dbReference type="Proteomes" id="UP000807306"/>
    </source>
</evidence>
<dbReference type="EMBL" id="MU157921">
    <property type="protein sequence ID" value="KAF9523289.1"/>
    <property type="molecule type" value="Genomic_DNA"/>
</dbReference>
<proteinExistence type="predicted"/>
<name>A0A9P6E692_9AGAR</name>
<accession>A0A9P6E692</accession>
<dbReference type="Proteomes" id="UP000807306">
    <property type="component" value="Unassembled WGS sequence"/>
</dbReference>
<evidence type="ECO:0000313" key="1">
    <source>
        <dbReference type="EMBL" id="KAF9523289.1"/>
    </source>
</evidence>
<reference evidence="1" key="1">
    <citation type="submission" date="2020-11" db="EMBL/GenBank/DDBJ databases">
        <authorList>
            <consortium name="DOE Joint Genome Institute"/>
            <person name="Ahrendt S."/>
            <person name="Riley R."/>
            <person name="Andreopoulos W."/>
            <person name="Labutti K."/>
            <person name="Pangilinan J."/>
            <person name="Ruiz-Duenas F.J."/>
            <person name="Barrasa J.M."/>
            <person name="Sanchez-Garcia M."/>
            <person name="Camarero S."/>
            <person name="Miyauchi S."/>
            <person name="Serrano A."/>
            <person name="Linde D."/>
            <person name="Babiker R."/>
            <person name="Drula E."/>
            <person name="Ayuso-Fernandez I."/>
            <person name="Pacheco R."/>
            <person name="Padilla G."/>
            <person name="Ferreira P."/>
            <person name="Barriuso J."/>
            <person name="Kellner H."/>
            <person name="Castanera R."/>
            <person name="Alfaro M."/>
            <person name="Ramirez L."/>
            <person name="Pisabarro A.G."/>
            <person name="Kuo A."/>
            <person name="Tritt A."/>
            <person name="Lipzen A."/>
            <person name="He G."/>
            <person name="Yan M."/>
            <person name="Ng V."/>
            <person name="Cullen D."/>
            <person name="Martin F."/>
            <person name="Rosso M.-N."/>
            <person name="Henrissat B."/>
            <person name="Hibbett D."/>
            <person name="Martinez A.T."/>
            <person name="Grigoriev I.V."/>
        </authorList>
    </citation>
    <scope>NUCLEOTIDE SEQUENCE</scope>
    <source>
        <strain evidence="1">CBS 506.95</strain>
    </source>
</reference>
<protein>
    <submittedName>
        <fullName evidence="1">Uncharacterized protein</fullName>
    </submittedName>
</protein>
<gene>
    <name evidence="1" type="ORF">CPB83DRAFT_863178</name>
</gene>
<comment type="caution">
    <text evidence="1">The sequence shown here is derived from an EMBL/GenBank/DDBJ whole genome shotgun (WGS) entry which is preliminary data.</text>
</comment>
<organism evidence="1 2">
    <name type="scientific">Crepidotus variabilis</name>
    <dbReference type="NCBI Taxonomy" id="179855"/>
    <lineage>
        <taxon>Eukaryota</taxon>
        <taxon>Fungi</taxon>
        <taxon>Dikarya</taxon>
        <taxon>Basidiomycota</taxon>
        <taxon>Agaricomycotina</taxon>
        <taxon>Agaricomycetes</taxon>
        <taxon>Agaricomycetidae</taxon>
        <taxon>Agaricales</taxon>
        <taxon>Agaricineae</taxon>
        <taxon>Crepidotaceae</taxon>
        <taxon>Crepidotus</taxon>
    </lineage>
</organism>